<keyword evidence="2" id="KW-1185">Reference proteome</keyword>
<reference evidence="1 2" key="1">
    <citation type="submission" date="2021-06" db="EMBL/GenBank/DDBJ databases">
        <title>Caerostris extrusa draft genome.</title>
        <authorList>
            <person name="Kono N."/>
            <person name="Arakawa K."/>
        </authorList>
    </citation>
    <scope>NUCLEOTIDE SEQUENCE [LARGE SCALE GENOMIC DNA]</scope>
</reference>
<accession>A0AAV4WET2</accession>
<sequence>MSAANWIGKQNYGDHARIAAVNIHAPHPPADVLGDESLVCEQVDMLKNYPYPGCTMDEPSILLSHLEQVAPEMAFAGLHIA</sequence>
<evidence type="ECO:0000313" key="2">
    <source>
        <dbReference type="Proteomes" id="UP001054945"/>
    </source>
</evidence>
<organism evidence="1 2">
    <name type="scientific">Caerostris extrusa</name>
    <name type="common">Bark spider</name>
    <name type="synonym">Caerostris bankana</name>
    <dbReference type="NCBI Taxonomy" id="172846"/>
    <lineage>
        <taxon>Eukaryota</taxon>
        <taxon>Metazoa</taxon>
        <taxon>Ecdysozoa</taxon>
        <taxon>Arthropoda</taxon>
        <taxon>Chelicerata</taxon>
        <taxon>Arachnida</taxon>
        <taxon>Araneae</taxon>
        <taxon>Araneomorphae</taxon>
        <taxon>Entelegynae</taxon>
        <taxon>Araneoidea</taxon>
        <taxon>Araneidae</taxon>
        <taxon>Caerostris</taxon>
    </lineage>
</organism>
<dbReference type="Proteomes" id="UP001054945">
    <property type="component" value="Unassembled WGS sequence"/>
</dbReference>
<dbReference type="AlphaFoldDB" id="A0AAV4WET2"/>
<proteinExistence type="predicted"/>
<evidence type="ECO:0000313" key="1">
    <source>
        <dbReference type="EMBL" id="GIY80585.1"/>
    </source>
</evidence>
<comment type="caution">
    <text evidence="1">The sequence shown here is derived from an EMBL/GenBank/DDBJ whole genome shotgun (WGS) entry which is preliminary data.</text>
</comment>
<gene>
    <name evidence="1" type="ORF">CEXT_467081</name>
</gene>
<dbReference type="EMBL" id="BPLR01016028">
    <property type="protein sequence ID" value="GIY80585.1"/>
    <property type="molecule type" value="Genomic_DNA"/>
</dbReference>
<name>A0AAV4WET2_CAEEX</name>
<protein>
    <submittedName>
        <fullName evidence="1">Uncharacterized protein</fullName>
    </submittedName>
</protein>